<accession>A0A3Q0FVJ5</accession>
<evidence type="ECO:0000313" key="1">
    <source>
        <dbReference type="Proteomes" id="UP000189705"/>
    </source>
</evidence>
<name>A0A3Q0FVJ5_ALLSI</name>
<dbReference type="AlphaFoldDB" id="A0A3Q0FVJ5"/>
<sequence length="111" mass="12339">MTKRKPGLRNSAARRDRDVCGHRAMDSSDDTIEMSALGRPFQLGMLYDCRKETLIPGISLWDLDTLRNDVDTKPQSKTEFQIIASDTIDAKASALNITTSLKASFFCGLVK</sequence>
<dbReference type="GeneID" id="112548841"/>
<dbReference type="PANTHER" id="PTHR31594:SF16">
    <property type="entry name" value="SI:CH211-281L24.3"/>
    <property type="match status" value="1"/>
</dbReference>
<reference evidence="2" key="1">
    <citation type="submission" date="2025-08" db="UniProtKB">
        <authorList>
            <consortium name="RefSeq"/>
        </authorList>
    </citation>
    <scope>IDENTIFICATION</scope>
</reference>
<dbReference type="InterPro" id="IPR052090">
    <property type="entry name" value="Cytolytic_pore-forming_toxin"/>
</dbReference>
<dbReference type="RefSeq" id="XP_025051369.1">
    <property type="nucleotide sequence ID" value="XM_025195584.1"/>
</dbReference>
<organism evidence="1 2">
    <name type="scientific">Alligator sinensis</name>
    <name type="common">Chinese alligator</name>
    <dbReference type="NCBI Taxonomy" id="38654"/>
    <lineage>
        <taxon>Eukaryota</taxon>
        <taxon>Metazoa</taxon>
        <taxon>Chordata</taxon>
        <taxon>Craniata</taxon>
        <taxon>Vertebrata</taxon>
        <taxon>Euteleostomi</taxon>
        <taxon>Archelosauria</taxon>
        <taxon>Archosauria</taxon>
        <taxon>Crocodylia</taxon>
        <taxon>Alligatoridae</taxon>
        <taxon>Alligatorinae</taxon>
        <taxon>Alligator</taxon>
    </lineage>
</organism>
<evidence type="ECO:0000313" key="2">
    <source>
        <dbReference type="RefSeq" id="XP_025051369.1"/>
    </source>
</evidence>
<dbReference type="PANTHER" id="PTHR31594">
    <property type="entry name" value="AIG1-TYPE G DOMAIN-CONTAINING PROTEIN"/>
    <property type="match status" value="1"/>
</dbReference>
<gene>
    <name evidence="2" type="primary">LOC112548841</name>
</gene>
<dbReference type="KEGG" id="asn:112548841"/>
<keyword evidence="1" id="KW-1185">Reference proteome</keyword>
<dbReference type="InParanoid" id="A0A3Q0FVJ5"/>
<proteinExistence type="predicted"/>
<feature type="non-terminal residue" evidence="2">
    <location>
        <position position="111"/>
    </location>
</feature>
<protein>
    <submittedName>
        <fullName evidence="2">Neoverrucotoxin subunit beta-like</fullName>
    </submittedName>
</protein>
<dbReference type="Proteomes" id="UP000189705">
    <property type="component" value="Unplaced"/>
</dbReference>